<evidence type="ECO:0000313" key="1">
    <source>
        <dbReference type="EMBL" id="MEP1062607.1"/>
    </source>
</evidence>
<reference evidence="1 2" key="1">
    <citation type="submission" date="2022-04" db="EMBL/GenBank/DDBJ databases">
        <title>Positive selection, recombination, and allopatry shape intraspecific diversity of widespread and dominant cyanobacteria.</title>
        <authorList>
            <person name="Wei J."/>
            <person name="Shu W."/>
            <person name="Hu C."/>
        </authorList>
    </citation>
    <scope>NUCLEOTIDE SEQUENCE [LARGE SCALE GENOMIC DNA]</scope>
    <source>
        <strain evidence="1 2">AS-A4</strain>
    </source>
</reference>
<dbReference type="Proteomes" id="UP001476950">
    <property type="component" value="Unassembled WGS sequence"/>
</dbReference>
<dbReference type="InterPro" id="IPR036890">
    <property type="entry name" value="HATPase_C_sf"/>
</dbReference>
<proteinExistence type="predicted"/>
<organism evidence="1 2">
    <name type="scientific">Stenomitos frigidus AS-A4</name>
    <dbReference type="NCBI Taxonomy" id="2933935"/>
    <lineage>
        <taxon>Bacteria</taxon>
        <taxon>Bacillati</taxon>
        <taxon>Cyanobacteriota</taxon>
        <taxon>Cyanophyceae</taxon>
        <taxon>Leptolyngbyales</taxon>
        <taxon>Leptolyngbyaceae</taxon>
        <taxon>Stenomitos</taxon>
    </lineage>
</organism>
<sequence>MTEKHGGRLSCHSTPGQGAKFVIEIPIQQATPVRSQLRPLEAVLCE</sequence>
<evidence type="ECO:0008006" key="3">
    <source>
        <dbReference type="Google" id="ProtNLM"/>
    </source>
</evidence>
<name>A0ABV0KTN7_9CYAN</name>
<evidence type="ECO:0000313" key="2">
    <source>
        <dbReference type="Proteomes" id="UP001476950"/>
    </source>
</evidence>
<comment type="caution">
    <text evidence="1">The sequence shown here is derived from an EMBL/GenBank/DDBJ whole genome shotgun (WGS) entry which is preliminary data.</text>
</comment>
<dbReference type="SUPFAM" id="SSF55874">
    <property type="entry name" value="ATPase domain of HSP90 chaperone/DNA topoisomerase II/histidine kinase"/>
    <property type="match status" value="1"/>
</dbReference>
<keyword evidence="2" id="KW-1185">Reference proteome</keyword>
<dbReference type="EMBL" id="JAMPLM010000076">
    <property type="protein sequence ID" value="MEP1062607.1"/>
    <property type="molecule type" value="Genomic_DNA"/>
</dbReference>
<accession>A0ABV0KTN7</accession>
<gene>
    <name evidence="1" type="ORF">NDI38_29995</name>
</gene>
<protein>
    <recommendedName>
        <fullName evidence="3">Histidine kinase/HSP90-like ATPase domain-containing protein</fullName>
    </recommendedName>
</protein>
<dbReference type="Gene3D" id="3.30.565.10">
    <property type="entry name" value="Histidine kinase-like ATPase, C-terminal domain"/>
    <property type="match status" value="1"/>
</dbReference>